<gene>
    <name evidence="3" type="ORF">PSALAMII_LOCUS3599</name>
</gene>
<dbReference type="GO" id="GO:0008195">
    <property type="term" value="F:phosphatidate phosphatase activity"/>
    <property type="evidence" value="ECO:0007669"/>
    <property type="project" value="InterPro"/>
</dbReference>
<feature type="compositionally biased region" description="Polar residues" evidence="1">
    <location>
        <begin position="1572"/>
        <end position="1583"/>
    </location>
</feature>
<feature type="compositionally biased region" description="Acidic residues" evidence="1">
    <location>
        <begin position="653"/>
        <end position="662"/>
    </location>
</feature>
<feature type="compositionally biased region" description="Polar residues" evidence="1">
    <location>
        <begin position="1528"/>
        <end position="1541"/>
    </location>
</feature>
<dbReference type="Proteomes" id="UP001152592">
    <property type="component" value="Unassembled WGS sequence"/>
</dbReference>
<name>A0A9W4IY76_9EURO</name>
<evidence type="ECO:0000256" key="1">
    <source>
        <dbReference type="SAM" id="MobiDB-lite"/>
    </source>
</evidence>
<dbReference type="Gene3D" id="3.20.20.150">
    <property type="entry name" value="Divalent-metal-dependent TIM barrel enzymes"/>
    <property type="match status" value="1"/>
</dbReference>
<dbReference type="FunFam" id="3.20.20.150:FF:000012">
    <property type="entry name" value="Related to UV-endonuclease UVE-1"/>
    <property type="match status" value="1"/>
</dbReference>
<feature type="region of interest" description="Disordered" evidence="1">
    <location>
        <begin position="212"/>
        <end position="234"/>
    </location>
</feature>
<feature type="compositionally biased region" description="Polar residues" evidence="1">
    <location>
        <begin position="867"/>
        <end position="878"/>
    </location>
</feature>
<dbReference type="InterPro" id="IPR052935">
    <property type="entry name" value="Mg2+_PAP"/>
</dbReference>
<feature type="compositionally biased region" description="Acidic residues" evidence="1">
    <location>
        <begin position="1010"/>
        <end position="1026"/>
    </location>
</feature>
<feature type="domain" description="Phosphatidate phosphatase APP1 catalytic" evidence="2">
    <location>
        <begin position="1208"/>
        <end position="1357"/>
    </location>
</feature>
<feature type="region of interest" description="Disordered" evidence="1">
    <location>
        <begin position="1007"/>
        <end position="1026"/>
    </location>
</feature>
<dbReference type="OrthoDB" id="3264224at2759"/>
<protein>
    <recommendedName>
        <fullName evidence="2">Phosphatidate phosphatase APP1 catalytic domain-containing protein</fullName>
    </recommendedName>
</protein>
<dbReference type="GO" id="GO:0030479">
    <property type="term" value="C:actin cortical patch"/>
    <property type="evidence" value="ECO:0007669"/>
    <property type="project" value="TreeGrafter"/>
</dbReference>
<feature type="region of interest" description="Disordered" evidence="1">
    <location>
        <begin position="705"/>
        <end position="725"/>
    </location>
</feature>
<feature type="region of interest" description="Disordered" evidence="1">
    <location>
        <begin position="1366"/>
        <end position="1420"/>
    </location>
</feature>
<evidence type="ECO:0000313" key="4">
    <source>
        <dbReference type="Proteomes" id="UP001152592"/>
    </source>
</evidence>
<dbReference type="NCBIfam" id="TIGR00629">
    <property type="entry name" value="uvde"/>
    <property type="match status" value="1"/>
</dbReference>
<feature type="region of interest" description="Disordered" evidence="1">
    <location>
        <begin position="1100"/>
        <end position="1121"/>
    </location>
</feature>
<dbReference type="GO" id="GO:0004519">
    <property type="term" value="F:endonuclease activity"/>
    <property type="evidence" value="ECO:0007669"/>
    <property type="project" value="InterPro"/>
</dbReference>
<dbReference type="InterPro" id="IPR036237">
    <property type="entry name" value="Xyl_isomerase-like_sf"/>
</dbReference>
<feature type="region of interest" description="Disordered" evidence="1">
    <location>
        <begin position="866"/>
        <end position="917"/>
    </location>
</feature>
<dbReference type="EMBL" id="CAJVPD010000166">
    <property type="protein sequence ID" value="CAG8360466.1"/>
    <property type="molecule type" value="Genomic_DNA"/>
</dbReference>
<dbReference type="InterPro" id="IPR004601">
    <property type="entry name" value="UvdE"/>
</dbReference>
<feature type="compositionally biased region" description="Polar residues" evidence="1">
    <location>
        <begin position="1107"/>
        <end position="1117"/>
    </location>
</feature>
<feature type="compositionally biased region" description="Polar residues" evidence="1">
    <location>
        <begin position="1476"/>
        <end position="1489"/>
    </location>
</feature>
<feature type="compositionally biased region" description="Basic and acidic residues" evidence="1">
    <location>
        <begin position="1382"/>
        <end position="1391"/>
    </location>
</feature>
<evidence type="ECO:0000259" key="2">
    <source>
        <dbReference type="Pfam" id="PF09949"/>
    </source>
</evidence>
<feature type="region of interest" description="Disordered" evidence="1">
    <location>
        <begin position="529"/>
        <end position="565"/>
    </location>
</feature>
<proteinExistence type="predicted"/>
<dbReference type="Pfam" id="PF09949">
    <property type="entry name" value="APP1_cat"/>
    <property type="match status" value="1"/>
</dbReference>
<dbReference type="PANTHER" id="PTHR28208:SF3">
    <property type="entry name" value="PHOSPHATIDATE PHOSPHATASE APP1"/>
    <property type="match status" value="1"/>
</dbReference>
<dbReference type="SUPFAM" id="SSF51658">
    <property type="entry name" value="Xylose isomerase-like"/>
    <property type="match status" value="1"/>
</dbReference>
<dbReference type="GO" id="GO:0009411">
    <property type="term" value="P:response to UV"/>
    <property type="evidence" value="ECO:0007669"/>
    <property type="project" value="InterPro"/>
</dbReference>
<accession>A0A9W4IY76</accession>
<comment type="caution">
    <text evidence="3">The sequence shown here is derived from an EMBL/GenBank/DDBJ whole genome shotgun (WGS) entry which is preliminary data.</text>
</comment>
<feature type="region of interest" description="Disordered" evidence="1">
    <location>
        <begin position="625"/>
        <end position="678"/>
    </location>
</feature>
<dbReference type="Pfam" id="PF03851">
    <property type="entry name" value="UvdE"/>
    <property type="match status" value="1"/>
</dbReference>
<organism evidence="3 4">
    <name type="scientific">Penicillium salamii</name>
    <dbReference type="NCBI Taxonomy" id="1612424"/>
    <lineage>
        <taxon>Eukaryota</taxon>
        <taxon>Fungi</taxon>
        <taxon>Dikarya</taxon>
        <taxon>Ascomycota</taxon>
        <taxon>Pezizomycotina</taxon>
        <taxon>Eurotiomycetes</taxon>
        <taxon>Eurotiomycetidae</taxon>
        <taxon>Eurotiales</taxon>
        <taxon>Aspergillaceae</taxon>
        <taxon>Penicillium</taxon>
    </lineage>
</organism>
<dbReference type="InterPro" id="IPR019236">
    <property type="entry name" value="APP1_cat"/>
</dbReference>
<dbReference type="GO" id="GO:0006289">
    <property type="term" value="P:nucleotide-excision repair"/>
    <property type="evidence" value="ECO:0007669"/>
    <property type="project" value="InterPro"/>
</dbReference>
<sequence>MIPPLTSATPTPKRRMCRRFLVRLQDLSFQYVRSLEAGPQGRHTSLRITDRSIPVATTRSVRHAAHKSLRFAAKGVAYSLVHSSQPAFASYRPYSQDCSQNIARESSGLDAADMASANSTKSEEKPVDILNEDVPSAESMASLDPESDVEIPLEADELKEALGRPPPVHSSYLPLPWKGRLGYACLNTYLRYSTPPVFCSRTCRIASILENRHPLQDPDQPSHPVKNRPDRDQPADIARGQAFVEGLGLANAHDLVKIIRWNDKYGIKFMRLSSEMFPFASHKEYGYKLAPFASEVLADTGRVVAELGHRVSVHPGQFTQFGSPRKEVIESSYRDLEYHSELLQLLKLPPQQDRDAVMILHMGGVFGDKAATLDRFRENYALLSQDIKNRLVLENDDVSWSVHDLLPICEELNIPLVLDYHHHNIIFDSNELREGTEDIIPLYDRITATWTRKNITQKMHYSEPTAAAITPRQRRKHSDRVATLPPCAPTMDLMIEAKDKEQAVFELMRTFKLPGYNLANDLLPYIRTDENQPFKPPKKSKKKGGFVDLEGTVPPPRIIPDEEVGMGGPDGRVYWPRGMEEWLRPAKKVVKPKAAPSPRKTTKQVKTECVADDVPLDSTVKIETPVKKTAKTTRRTPPASKSRGKRKVAELDSTPEPEESGEVDTALALATPSRRTSRAKKVNYTEDMVLLHKYRHRDATVRILRQPKQDSAERGEHPNNHRHGRSLSPQVIRLILLLFAFPSNFHLGIEPLETLAPKPHFRWLTLRSRSLFRRPPTTLFPPFPREPRPGKLARVLRLLIGPLATRQAHSRLWGIRHETIPAIRHRAQSRVYRALVQRQARPAARDTRLGSRLLTYLLGQKRRRKTWNTTAGTRSPKNTYPKAIREPRRGPNDSMAQPGLSSTWGTGSGDGAAAPGSRRKKVYEYFKAANELRQAYTSQWAGQRNEHDEDYYNTPGAFPDVEIARSGDEEMVLFPSYARKLSKNKKTDSPRPRRDSWSETIDEYRGAAAAEDDDLPAPAWDETETEDSVVAVDVRGWIYAPGRGPLSRKHRLMIALARKLSGIPAPTGSPNDEIDEKISGKGDDEYIDKQMQSLVESAVKDADPAWKSSNADRSQQPAAPLSKDELTVANAHLMERLRPFLTNPVASMPVTVFFFDENESKSRNITTDESGHFTLRAALPFVPTHIRVLASEDLSAARPIQIIEPTGISLISDIDDTVKHSAIAGGAKEMFRNTFIRELDDLKVEGVSDWYGSLAKQGVQIHYVSNAPWQLYPLLERYFKMVGLPPGSFHLKQYSGMLQGIFEPTAERKRGSLEQILRDFPERKFILVGDSGEADLEVYTEIVLANPGRILGIFIRDVTTPHTKPFFDKSVSQFTPSNRSRSSPDIKDRSDAMSNRPQLPPRSGTTVVSPPVRPEPDPQDLELEDLIDLTDLIIDDKPPPSGLTHPSTPRPPPVKPIKPSALRMVSTPADLARASRPSSLRQVATPSDTTENDSKPPPQEAPKRKAVPPVPPKRGSASKAESDPSPGISRSSTAASGNDIPSSWLKDLDNDNNQTQAARAKPPPPRPPPRRTNTGSSIASVDQSPSATPSGLTTPTPAAAPASGIQSYPAAAAQAAYQGFQYASDRLNFSGSPVGGIRQSSTDSAVPPAPLPNKREELWRRRWERATDVLEQHGVVLGSWRVGSDAEPVCEWLIEEAIEDMKSSRAKNHQ</sequence>
<feature type="compositionally biased region" description="Polar residues" evidence="1">
    <location>
        <begin position="1370"/>
        <end position="1381"/>
    </location>
</feature>
<reference evidence="3" key="1">
    <citation type="submission" date="2021-07" db="EMBL/GenBank/DDBJ databases">
        <authorList>
            <person name="Branca A.L. A."/>
        </authorList>
    </citation>
    <scope>NUCLEOTIDE SEQUENCE</scope>
</reference>
<feature type="compositionally biased region" description="Low complexity" evidence="1">
    <location>
        <begin position="1584"/>
        <end position="1608"/>
    </location>
</feature>
<evidence type="ECO:0000313" key="3">
    <source>
        <dbReference type="EMBL" id="CAG8360466.1"/>
    </source>
</evidence>
<feature type="compositionally biased region" description="Polar residues" evidence="1">
    <location>
        <begin position="1392"/>
        <end position="1408"/>
    </location>
</feature>
<feature type="region of interest" description="Disordered" evidence="1">
    <location>
        <begin position="1633"/>
        <end position="1653"/>
    </location>
</feature>
<dbReference type="PANTHER" id="PTHR28208">
    <property type="entry name" value="PHOSPHATIDATE PHOSPHATASE APP1"/>
    <property type="match status" value="1"/>
</dbReference>
<feature type="region of interest" description="Disordered" evidence="1">
    <location>
        <begin position="1433"/>
        <end position="1608"/>
    </location>
</feature>
<feature type="compositionally biased region" description="Basic and acidic residues" evidence="1">
    <location>
        <begin position="707"/>
        <end position="719"/>
    </location>
</feature>